<organism evidence="1 2">
    <name type="scientific">Nocardioides pinisoli</name>
    <dbReference type="NCBI Taxonomy" id="2950279"/>
    <lineage>
        <taxon>Bacteria</taxon>
        <taxon>Bacillati</taxon>
        <taxon>Actinomycetota</taxon>
        <taxon>Actinomycetes</taxon>
        <taxon>Propionibacteriales</taxon>
        <taxon>Nocardioidaceae</taxon>
        <taxon>Nocardioides</taxon>
    </lineage>
</organism>
<comment type="caution">
    <text evidence="1">The sequence shown here is derived from an EMBL/GenBank/DDBJ whole genome shotgun (WGS) entry which is preliminary data.</text>
</comment>
<dbReference type="EMBL" id="JANARS010000001">
    <property type="protein sequence ID" value="MCP3420911.1"/>
    <property type="molecule type" value="Genomic_DNA"/>
</dbReference>
<proteinExistence type="predicted"/>
<reference evidence="1 2" key="1">
    <citation type="submission" date="2022-06" db="EMBL/GenBank/DDBJ databases">
        <authorList>
            <person name="So Y."/>
        </authorList>
    </citation>
    <scope>NUCLEOTIDE SEQUENCE [LARGE SCALE GENOMIC DNA]</scope>
    <source>
        <strain evidence="1 2">STR3</strain>
    </source>
</reference>
<accession>A0ABT1KUC4</accession>
<name>A0ABT1KUC4_9ACTN</name>
<dbReference type="Proteomes" id="UP001204524">
    <property type="component" value="Unassembled WGS sequence"/>
</dbReference>
<dbReference type="RefSeq" id="WP_254180129.1">
    <property type="nucleotide sequence ID" value="NZ_JANARS010000001.1"/>
</dbReference>
<evidence type="ECO:0000313" key="2">
    <source>
        <dbReference type="Proteomes" id="UP001204524"/>
    </source>
</evidence>
<dbReference type="InterPro" id="IPR006311">
    <property type="entry name" value="TAT_signal"/>
</dbReference>
<evidence type="ECO:0000313" key="1">
    <source>
        <dbReference type="EMBL" id="MCP3420911.1"/>
    </source>
</evidence>
<keyword evidence="2" id="KW-1185">Reference proteome</keyword>
<dbReference type="PROSITE" id="PS51318">
    <property type="entry name" value="TAT"/>
    <property type="match status" value="1"/>
</dbReference>
<protein>
    <submittedName>
        <fullName evidence="1">Uncharacterized protein</fullName>
    </submittedName>
</protein>
<gene>
    <name evidence="1" type="ORF">NCI01_03805</name>
</gene>
<sequence>MSDQLTSQSRSNESGITRRTALRGAAWSASAVTVVVAAPAHANTSGVTPTGSASTSGSTRDGATLNLKSQFTAGPQTVSGLTAVVTVSTGTIASATTPAGWTRTGLSGSTATYTYNGNVAGGAVAAFAPVVTLSTNPTTSVTSTINFTWTKTGSALVSIPLAYVAPAATITNAVARKYSEGSTKHVEFKLGITNSSTTQTLAPLSLDFTWSADVVGNRATQFTVLTQGRTWNTTLSDLTAVLAGAGLAPGQTLSVTADFVNPKDNASGWVNVEVFSGSVSAFKSANVTY</sequence>